<dbReference type="RefSeq" id="WP_116757475.1">
    <property type="nucleotide sequence ID" value="NZ_JBHUEX010000001.1"/>
</dbReference>
<dbReference type="AlphaFoldDB" id="A0A2V1HR91"/>
<dbReference type="EMBL" id="QEOP01000003">
    <property type="protein sequence ID" value="PVZ93490.1"/>
    <property type="molecule type" value="Genomic_DNA"/>
</dbReference>
<dbReference type="GO" id="GO:0003677">
    <property type="term" value="F:DNA binding"/>
    <property type="evidence" value="ECO:0007669"/>
    <property type="project" value="UniProtKB-KW"/>
</dbReference>
<name>A0A2V1HR91_9MICO</name>
<keyword evidence="1" id="KW-0238">DNA-binding</keyword>
<proteinExistence type="predicted"/>
<accession>A0A2V1HR91</accession>
<dbReference type="Proteomes" id="UP000244893">
    <property type="component" value="Unassembled WGS sequence"/>
</dbReference>
<evidence type="ECO:0000313" key="2">
    <source>
        <dbReference type="Proteomes" id="UP000244893"/>
    </source>
</evidence>
<keyword evidence="2" id="KW-1185">Reference proteome</keyword>
<protein>
    <submittedName>
        <fullName evidence="1">DNA-binding protein</fullName>
    </submittedName>
</protein>
<gene>
    <name evidence="1" type="ORF">DDQ50_14285</name>
</gene>
<comment type="caution">
    <text evidence="1">The sequence shown here is derived from an EMBL/GenBank/DDBJ whole genome shotgun (WGS) entry which is preliminary data.</text>
</comment>
<reference evidence="1 2" key="1">
    <citation type="submission" date="2018-05" db="EMBL/GenBank/DDBJ databases">
        <title>Amnibacterium sp. M8JJ-5, whole genome shotgun sequence.</title>
        <authorList>
            <person name="Tuo L."/>
        </authorList>
    </citation>
    <scope>NUCLEOTIDE SEQUENCE [LARGE SCALE GENOMIC DNA]</scope>
    <source>
        <strain evidence="1 2">M8JJ-5</strain>
    </source>
</reference>
<dbReference type="OrthoDB" id="5184241at2"/>
<evidence type="ECO:0000313" key="1">
    <source>
        <dbReference type="EMBL" id="PVZ93490.1"/>
    </source>
</evidence>
<sequence length="202" mass="21472">MFVVTADQINSTGDRDRVPAALESVADLADSLEVPAARYAGDELQFVTRHASTALEIVLRLRRDDHWSTGLGVGSVIDPMPATAAEASGPAFVRGREAIDAAKRSPTRFTLIGAPDAVPDGDQVGALVDLLLTLRARRSPEGWAVTDMIAAGMSQTAAAERLGITPQAVSLRLRAAGWRIEERARPGLVVLLERLDAATPQD</sequence>
<organism evidence="1 2">
    <name type="scientific">Amnibacterium flavum</name>
    <dbReference type="NCBI Taxonomy" id="2173173"/>
    <lineage>
        <taxon>Bacteria</taxon>
        <taxon>Bacillati</taxon>
        <taxon>Actinomycetota</taxon>
        <taxon>Actinomycetes</taxon>
        <taxon>Micrococcales</taxon>
        <taxon>Microbacteriaceae</taxon>
        <taxon>Amnibacterium</taxon>
    </lineage>
</organism>